<dbReference type="InterPro" id="IPR008824">
    <property type="entry name" value="RuvB-like_N"/>
</dbReference>
<comment type="subunit">
    <text evidence="9">Homohexamer. Forms an RuvA(8)-RuvB(12)-Holliday junction (HJ) complex. HJ DNA is sandwiched between 2 RuvA tetramers; dsDNA enters through RuvA and exits via RuvB. An RuvB hexamer assembles on each DNA strand where it exits the tetramer. Each RuvB hexamer is contacted by two RuvA subunits (via domain III) on 2 adjacent RuvB subunits; this complex drives branch migration. In the full resolvosome a probable DNA-RuvA(4)-RuvB(12)-RuvC(2) complex forms which resolves the HJ.</text>
</comment>
<feature type="binding site" evidence="9">
    <location>
        <begin position="127"/>
        <end position="129"/>
    </location>
    <ligand>
        <name>ATP</name>
        <dbReference type="ChEBI" id="CHEBI:30616"/>
    </ligand>
</feature>
<dbReference type="InterPro" id="IPR036388">
    <property type="entry name" value="WH-like_DNA-bd_sf"/>
</dbReference>
<sequence length="342" mass="38145">MERMVSAEKEWMDEGEVSLRPATLSEYIGQKQLKENLRVFIDAAKARNEALDHVLLYGPPGLGKTTLSYILANEMGGKLKTTSGPSIEKSGDLAAVLSTLEAGDVLFIDEIHRLPRQVEEVLYPAMEDYCIDIVVGKDSASLRSIRLDLPPFTLVGATTRAGDLSAPLRDRFGIISQLEYYALDELEAIIRRTSRVMDTPIDEDAVHEIALRSRGTPRIANRLFRRVRDFAQVLNDGVISRAVAADALDRLRVDSLGLDSVDHKYIRGIIERFRGGPVGLDAIASSIGEESMTLEDVYEPYLLQIGFINRTARGRIVTEKAYRHFGYRAKAEDLFTLSDQDE</sequence>
<feature type="region of interest" description="Head domain (RuvB-H)" evidence="9">
    <location>
        <begin position="255"/>
        <end position="342"/>
    </location>
</feature>
<dbReference type="EC" id="3.6.4.-" evidence="9"/>
<feature type="region of interest" description="Small ATPAse domain (RuvB-S)" evidence="9">
    <location>
        <begin position="182"/>
        <end position="252"/>
    </location>
</feature>
<dbReference type="Gene3D" id="3.40.50.300">
    <property type="entry name" value="P-loop containing nucleotide triphosphate hydrolases"/>
    <property type="match status" value="1"/>
</dbReference>
<dbReference type="InterPro" id="IPR003593">
    <property type="entry name" value="AAA+_ATPase"/>
</dbReference>
<feature type="binding site" evidence="9">
    <location>
        <position position="20"/>
    </location>
    <ligand>
        <name>ATP</name>
        <dbReference type="ChEBI" id="CHEBI:30616"/>
    </ligand>
</feature>
<keyword evidence="7 9" id="KW-0233">DNA recombination</keyword>
<comment type="caution">
    <text evidence="9">Lacks conserved residue(s) required for the propagation of feature annotation.</text>
</comment>
<feature type="binding site" evidence="9">
    <location>
        <position position="171"/>
    </location>
    <ligand>
        <name>ATP</name>
        <dbReference type="ChEBI" id="CHEBI:30616"/>
    </ligand>
</feature>
<feature type="binding site" evidence="9">
    <location>
        <position position="64"/>
    </location>
    <ligand>
        <name>ATP</name>
        <dbReference type="ChEBI" id="CHEBI:30616"/>
    </ligand>
</feature>
<dbReference type="AlphaFoldDB" id="A0A9D2NRU2"/>
<evidence type="ECO:0000256" key="7">
    <source>
        <dbReference type="ARBA" id="ARBA00023172"/>
    </source>
</evidence>
<evidence type="ECO:0000256" key="5">
    <source>
        <dbReference type="ARBA" id="ARBA00022840"/>
    </source>
</evidence>
<dbReference type="CDD" id="cd00009">
    <property type="entry name" value="AAA"/>
    <property type="match status" value="1"/>
</dbReference>
<keyword evidence="3 9" id="KW-0227">DNA damage</keyword>
<proteinExistence type="inferred from homology"/>
<evidence type="ECO:0000256" key="3">
    <source>
        <dbReference type="ARBA" id="ARBA00022763"/>
    </source>
</evidence>
<keyword evidence="5 9" id="KW-0067">ATP-binding</keyword>
<keyword evidence="4 9" id="KW-0378">Hydrolase</keyword>
<feature type="binding site" evidence="9">
    <location>
        <position position="65"/>
    </location>
    <ligand>
        <name>ATP</name>
        <dbReference type="ChEBI" id="CHEBI:30616"/>
    </ligand>
</feature>
<name>A0A9D2NRU2_9FIRM</name>
<feature type="binding site" evidence="9">
    <location>
        <position position="310"/>
    </location>
    <ligand>
        <name>DNA</name>
        <dbReference type="ChEBI" id="CHEBI:16991"/>
    </ligand>
</feature>
<evidence type="ECO:0000256" key="4">
    <source>
        <dbReference type="ARBA" id="ARBA00022801"/>
    </source>
</evidence>
<comment type="catalytic activity">
    <reaction evidence="9">
        <text>ATP + H2O = ADP + phosphate + H(+)</text>
        <dbReference type="Rhea" id="RHEA:13065"/>
        <dbReference type="ChEBI" id="CHEBI:15377"/>
        <dbReference type="ChEBI" id="CHEBI:15378"/>
        <dbReference type="ChEBI" id="CHEBI:30616"/>
        <dbReference type="ChEBI" id="CHEBI:43474"/>
        <dbReference type="ChEBI" id="CHEBI:456216"/>
    </reaction>
</comment>
<dbReference type="InterPro" id="IPR004605">
    <property type="entry name" value="DNA_helicase_Holl-junc_RuvB"/>
</dbReference>
<comment type="domain">
    <text evidence="9">Has 3 domains, the large (RuvB-L) and small ATPase (RuvB-S) domains and the C-terminal head (RuvB-H) domain. The head domain binds DNA, while the ATPase domains jointly bind ATP, ADP or are empty depending on the state of the subunit in the translocation cycle. During a single DNA translocation step the structure of each domain remains the same, but their relative positions change.</text>
</comment>
<evidence type="ECO:0000313" key="12">
    <source>
        <dbReference type="Proteomes" id="UP000823896"/>
    </source>
</evidence>
<feature type="binding site" evidence="9">
    <location>
        <position position="19"/>
    </location>
    <ligand>
        <name>ATP</name>
        <dbReference type="ChEBI" id="CHEBI:30616"/>
    </ligand>
</feature>
<keyword evidence="1 9" id="KW-0963">Cytoplasm</keyword>
<evidence type="ECO:0000259" key="10">
    <source>
        <dbReference type="SMART" id="SM00382"/>
    </source>
</evidence>
<dbReference type="EMBL" id="DWWM01000057">
    <property type="protein sequence ID" value="HJC37360.1"/>
    <property type="molecule type" value="Genomic_DNA"/>
</dbReference>
<dbReference type="Gene3D" id="1.10.8.60">
    <property type="match status" value="1"/>
</dbReference>
<organism evidence="11 12">
    <name type="scientific">Candidatus Merdibacter merdavium</name>
    <dbReference type="NCBI Taxonomy" id="2838692"/>
    <lineage>
        <taxon>Bacteria</taxon>
        <taxon>Bacillati</taxon>
        <taxon>Bacillota</taxon>
        <taxon>Erysipelotrichia</taxon>
        <taxon>Erysipelotrichales</taxon>
        <taxon>Erysipelotrichaceae</taxon>
        <taxon>Merdibacter</taxon>
    </lineage>
</organism>
<keyword evidence="8 9" id="KW-0234">DNA repair</keyword>
<dbReference type="GO" id="GO:0006281">
    <property type="term" value="P:DNA repair"/>
    <property type="evidence" value="ECO:0007669"/>
    <property type="project" value="UniProtKB-UniRule"/>
</dbReference>
<dbReference type="InterPro" id="IPR008823">
    <property type="entry name" value="RuvB_wg_C"/>
</dbReference>
<evidence type="ECO:0000256" key="8">
    <source>
        <dbReference type="ARBA" id="ARBA00023204"/>
    </source>
</evidence>
<dbReference type="SMART" id="SM00382">
    <property type="entry name" value="AAA"/>
    <property type="match status" value="1"/>
</dbReference>
<feature type="binding site" evidence="9">
    <location>
        <position position="65"/>
    </location>
    <ligand>
        <name>Mg(2+)</name>
        <dbReference type="ChEBI" id="CHEBI:18420"/>
    </ligand>
</feature>
<dbReference type="GO" id="GO:0048476">
    <property type="term" value="C:Holliday junction resolvase complex"/>
    <property type="evidence" value="ECO:0007669"/>
    <property type="project" value="UniProtKB-UniRule"/>
</dbReference>
<dbReference type="SUPFAM" id="SSF52540">
    <property type="entry name" value="P-loop containing nucleoside triphosphate hydrolases"/>
    <property type="match status" value="1"/>
</dbReference>
<dbReference type="PANTHER" id="PTHR42848">
    <property type="match status" value="1"/>
</dbReference>
<accession>A0A9D2NRU2</accession>
<keyword evidence="6 9" id="KW-0238">DNA-binding</keyword>
<dbReference type="Pfam" id="PF17864">
    <property type="entry name" value="AAA_lid_4"/>
    <property type="match status" value="1"/>
</dbReference>
<evidence type="ECO:0000256" key="9">
    <source>
        <dbReference type="HAMAP-Rule" id="MF_00016"/>
    </source>
</evidence>
<feature type="binding site" evidence="9">
    <location>
        <position position="66"/>
    </location>
    <ligand>
        <name>ATP</name>
        <dbReference type="ChEBI" id="CHEBI:30616"/>
    </ligand>
</feature>
<feature type="binding site" evidence="9">
    <location>
        <position position="181"/>
    </location>
    <ligand>
        <name>ATP</name>
        <dbReference type="ChEBI" id="CHEBI:30616"/>
    </ligand>
</feature>
<evidence type="ECO:0000256" key="6">
    <source>
        <dbReference type="ARBA" id="ARBA00023125"/>
    </source>
</evidence>
<dbReference type="GO" id="GO:0000400">
    <property type="term" value="F:four-way junction DNA binding"/>
    <property type="evidence" value="ECO:0007669"/>
    <property type="project" value="UniProtKB-UniRule"/>
</dbReference>
<protein>
    <recommendedName>
        <fullName evidence="9">Holliday junction branch migration complex subunit RuvB</fullName>
        <ecNumber evidence="9">3.6.4.-</ecNumber>
    </recommendedName>
</protein>
<dbReference type="Proteomes" id="UP000823896">
    <property type="component" value="Unassembled WGS sequence"/>
</dbReference>
<dbReference type="NCBIfam" id="TIGR00635">
    <property type="entry name" value="ruvB"/>
    <property type="match status" value="1"/>
</dbReference>
<dbReference type="Pfam" id="PF05496">
    <property type="entry name" value="RuvB_N"/>
    <property type="match status" value="1"/>
</dbReference>
<dbReference type="GO" id="GO:0005524">
    <property type="term" value="F:ATP binding"/>
    <property type="evidence" value="ECO:0007669"/>
    <property type="project" value="UniProtKB-UniRule"/>
</dbReference>
<evidence type="ECO:0000313" key="11">
    <source>
        <dbReference type="EMBL" id="HJC37360.1"/>
    </source>
</evidence>
<feature type="region of interest" description="Large ATPase domain (RuvB-L)" evidence="9">
    <location>
        <begin position="1"/>
        <end position="181"/>
    </location>
</feature>
<dbReference type="GO" id="GO:0005737">
    <property type="term" value="C:cytoplasm"/>
    <property type="evidence" value="ECO:0007669"/>
    <property type="project" value="UniProtKB-SubCell"/>
</dbReference>
<dbReference type="GO" id="GO:0016787">
    <property type="term" value="F:hydrolase activity"/>
    <property type="evidence" value="ECO:0007669"/>
    <property type="project" value="UniProtKB-KW"/>
</dbReference>
<feature type="binding site" evidence="9">
    <location>
        <position position="218"/>
    </location>
    <ligand>
        <name>ATP</name>
        <dbReference type="ChEBI" id="CHEBI:30616"/>
    </ligand>
</feature>
<dbReference type="InterPro" id="IPR041445">
    <property type="entry name" value="AAA_lid_4"/>
</dbReference>
<comment type="subcellular location">
    <subcellularLocation>
        <location evidence="9">Cytoplasm</location>
    </subcellularLocation>
</comment>
<keyword evidence="2 9" id="KW-0547">Nucleotide-binding</keyword>
<dbReference type="PANTHER" id="PTHR42848:SF1">
    <property type="entry name" value="HOLLIDAY JUNCTION BRANCH MIGRATION COMPLEX SUBUNIT RUVB"/>
    <property type="match status" value="1"/>
</dbReference>
<dbReference type="GO" id="GO:0006310">
    <property type="term" value="P:DNA recombination"/>
    <property type="evidence" value="ECO:0007669"/>
    <property type="project" value="UniProtKB-UniRule"/>
</dbReference>
<feature type="binding site" evidence="9">
    <location>
        <position position="315"/>
    </location>
    <ligand>
        <name>DNA</name>
        <dbReference type="ChEBI" id="CHEBI:16991"/>
    </ligand>
</feature>
<feature type="domain" description="AAA+ ATPase" evidence="10">
    <location>
        <begin position="50"/>
        <end position="182"/>
    </location>
</feature>
<reference evidence="11" key="2">
    <citation type="submission" date="2021-04" db="EMBL/GenBank/DDBJ databases">
        <authorList>
            <person name="Gilroy R."/>
        </authorList>
    </citation>
    <scope>NUCLEOTIDE SEQUENCE</scope>
    <source>
        <strain evidence="11">CHK187-11901</strain>
    </source>
</reference>
<comment type="caution">
    <text evidence="11">The sequence shown here is derived from an EMBL/GenBank/DDBJ whole genome shotgun (WGS) entry which is preliminary data.</text>
</comment>
<keyword evidence="11" id="KW-0347">Helicase</keyword>
<evidence type="ECO:0000256" key="2">
    <source>
        <dbReference type="ARBA" id="ARBA00022741"/>
    </source>
</evidence>
<comment type="function">
    <text evidence="9">The RuvA-RuvB-RuvC complex processes Holliday junction (HJ) DNA during genetic recombination and DNA repair, while the RuvA-RuvB complex plays an important role in the rescue of blocked DNA replication forks via replication fork reversal (RFR). RuvA specifically binds to HJ cruciform DNA, conferring on it an open structure. The RuvB hexamer acts as an ATP-dependent pump, pulling dsDNA into and through the RuvAB complex. RuvB forms 2 homohexamers on either side of HJ DNA bound by 1 or 2 RuvA tetramers; 4 subunits per hexamer contact DNA at a time. Coordinated motions by a converter formed by DNA-disengaged RuvB subunits stimulates ATP hydrolysis and nucleotide exchange. Immobilization of the converter enables RuvB to convert the ATP-contained energy into a lever motion, pulling 2 nucleotides of DNA out of the RuvA tetramer per ATP hydrolyzed, thus driving DNA branch migration. The RuvB motors rotate together with the DNA substrate, which together with the progressing nucleotide cycle form the mechanistic basis for DNA recombination by continuous HJ branch migration. Branch migration allows RuvC to scan DNA until it finds its consensus sequence, where it cleaves and resolves cruciform DNA.</text>
</comment>
<dbReference type="Pfam" id="PF05491">
    <property type="entry name" value="WHD_RuvB"/>
    <property type="match status" value="1"/>
</dbReference>
<dbReference type="GO" id="GO:0009378">
    <property type="term" value="F:four-way junction helicase activity"/>
    <property type="evidence" value="ECO:0007669"/>
    <property type="project" value="InterPro"/>
</dbReference>
<dbReference type="InterPro" id="IPR036390">
    <property type="entry name" value="WH_DNA-bd_sf"/>
</dbReference>
<dbReference type="HAMAP" id="MF_00016">
    <property type="entry name" value="DNA_HJ_migration_RuvB"/>
    <property type="match status" value="1"/>
</dbReference>
<dbReference type="NCBIfam" id="NF000868">
    <property type="entry name" value="PRK00080.1"/>
    <property type="match status" value="1"/>
</dbReference>
<dbReference type="Gene3D" id="1.10.10.10">
    <property type="entry name" value="Winged helix-like DNA-binding domain superfamily/Winged helix DNA-binding domain"/>
    <property type="match status" value="1"/>
</dbReference>
<comment type="similarity">
    <text evidence="9">Belongs to the RuvB family.</text>
</comment>
<feature type="binding site" evidence="9">
    <location>
        <position position="61"/>
    </location>
    <ligand>
        <name>ATP</name>
        <dbReference type="ChEBI" id="CHEBI:30616"/>
    </ligand>
</feature>
<dbReference type="SUPFAM" id="SSF46785">
    <property type="entry name" value="Winged helix' DNA-binding domain"/>
    <property type="match status" value="1"/>
</dbReference>
<dbReference type="InterPro" id="IPR027417">
    <property type="entry name" value="P-loop_NTPase"/>
</dbReference>
<reference evidence="11" key="1">
    <citation type="journal article" date="2021" name="PeerJ">
        <title>Extensive microbial diversity within the chicken gut microbiome revealed by metagenomics and culture.</title>
        <authorList>
            <person name="Gilroy R."/>
            <person name="Ravi A."/>
            <person name="Getino M."/>
            <person name="Pursley I."/>
            <person name="Horton D.L."/>
            <person name="Alikhan N.F."/>
            <person name="Baker D."/>
            <person name="Gharbi K."/>
            <person name="Hall N."/>
            <person name="Watson M."/>
            <person name="Adriaenssens E.M."/>
            <person name="Foster-Nyarko E."/>
            <person name="Jarju S."/>
            <person name="Secka A."/>
            <person name="Antonio M."/>
            <person name="Oren A."/>
            <person name="Chaudhuri R.R."/>
            <person name="La Ragione R."/>
            <person name="Hildebrand F."/>
            <person name="Pallen M.J."/>
        </authorList>
    </citation>
    <scope>NUCLEOTIDE SEQUENCE</scope>
    <source>
        <strain evidence="11">CHK187-11901</strain>
    </source>
</reference>
<gene>
    <name evidence="9 11" type="primary">ruvB</name>
    <name evidence="11" type="ORF">H9702_09575</name>
</gene>
<evidence type="ECO:0000256" key="1">
    <source>
        <dbReference type="ARBA" id="ARBA00022490"/>
    </source>
</evidence>